<evidence type="ECO:0000313" key="9">
    <source>
        <dbReference type="Proteomes" id="UP000006620"/>
    </source>
</evidence>
<keyword evidence="3" id="KW-0813">Transport</keyword>
<dbReference type="InterPro" id="IPR051313">
    <property type="entry name" value="Bact_iron-sidero_bind"/>
</dbReference>
<dbReference type="Gene3D" id="3.40.50.1980">
    <property type="entry name" value="Nitrogenase molybdenum iron protein domain"/>
    <property type="match status" value="2"/>
</dbReference>
<dbReference type="PROSITE" id="PS50983">
    <property type="entry name" value="FE_B12_PBP"/>
    <property type="match status" value="1"/>
</dbReference>
<dbReference type="PANTHER" id="PTHR30532:SF21">
    <property type="entry name" value="SIDEROPHORE-BINDING LIPOPROTEIN YFIY-RELATED"/>
    <property type="match status" value="1"/>
</dbReference>
<gene>
    <name evidence="8" type="ordered locus">KNP414_07011</name>
</gene>
<dbReference type="PATRIC" id="fig|1036673.3.peg.6542"/>
<dbReference type="KEGG" id="pms:KNP414_07011"/>
<dbReference type="GO" id="GO:1901678">
    <property type="term" value="P:iron coordination entity transport"/>
    <property type="evidence" value="ECO:0007669"/>
    <property type="project" value="UniProtKB-ARBA"/>
</dbReference>
<evidence type="ECO:0000256" key="4">
    <source>
        <dbReference type="ARBA" id="ARBA00022729"/>
    </source>
</evidence>
<name>F8FIR9_PAEMK</name>
<evidence type="ECO:0000259" key="7">
    <source>
        <dbReference type="PROSITE" id="PS50983"/>
    </source>
</evidence>
<evidence type="ECO:0000313" key="8">
    <source>
        <dbReference type="EMBL" id="AEI45523.1"/>
    </source>
</evidence>
<reference evidence="9" key="1">
    <citation type="submission" date="2011-06" db="EMBL/GenBank/DDBJ databases">
        <title>Complete genome sequence of Paenibacillus mucilaginosus KNP414.</title>
        <authorList>
            <person name="Wang J."/>
            <person name="Hu S."/>
            <person name="Hu X."/>
            <person name="Zhang B."/>
            <person name="Dong D."/>
            <person name="Zhang S."/>
            <person name="Zhao K."/>
            <person name="Wu D."/>
        </authorList>
    </citation>
    <scope>NUCLEOTIDE SEQUENCE [LARGE SCALE GENOMIC DNA]</scope>
    <source>
        <strain evidence="9">KNP414</strain>
    </source>
</reference>
<evidence type="ECO:0000256" key="1">
    <source>
        <dbReference type="ARBA" id="ARBA00004196"/>
    </source>
</evidence>
<comment type="similarity">
    <text evidence="2">Belongs to the bacterial solute-binding protein 8 family.</text>
</comment>
<feature type="region of interest" description="Disordered" evidence="5">
    <location>
        <begin position="24"/>
        <end position="45"/>
    </location>
</feature>
<sequence length="312" mass="33527">MSMKKPALMLTVLSLLGLAACGPPAAQPAASPQPQTASQQPAGAEPRVASLSIHLTNNLLALGITPAGSVLGGKAKDFLPHVADRLTDTKKLGVAAEPDMEALLALKPETIYADEAFAGKDLSSYEKIAKTEVISLDEGTWRDHLKLIGKSVHREAQAETFIADYEKQAEKVKALLRNKIGGGTAMAIRVSAKELRVMGMARPLGPLLFQDLGLKPAPGVEKIKKAYEVISQEVLPDYNPDAIFVIVNVEDDAKKVFEQLQSNPLWQGLKAVKSGQVYLIPEQPWLDYSALGSKMSLDEAEKMFSSKSGGRS</sequence>
<dbReference type="Pfam" id="PF01497">
    <property type="entry name" value="Peripla_BP_2"/>
    <property type="match status" value="1"/>
</dbReference>
<dbReference type="SUPFAM" id="SSF53807">
    <property type="entry name" value="Helical backbone' metal receptor"/>
    <property type="match status" value="1"/>
</dbReference>
<dbReference type="PROSITE" id="PS51257">
    <property type="entry name" value="PROKAR_LIPOPROTEIN"/>
    <property type="match status" value="1"/>
</dbReference>
<dbReference type="HOGENOM" id="CLU_038034_0_1_9"/>
<dbReference type="PANTHER" id="PTHR30532">
    <property type="entry name" value="IRON III DICITRATE-BINDING PERIPLASMIC PROTEIN"/>
    <property type="match status" value="1"/>
</dbReference>
<evidence type="ECO:0000256" key="6">
    <source>
        <dbReference type="SAM" id="SignalP"/>
    </source>
</evidence>
<feature type="compositionally biased region" description="Low complexity" evidence="5">
    <location>
        <begin position="24"/>
        <end position="44"/>
    </location>
</feature>
<dbReference type="GO" id="GO:0030288">
    <property type="term" value="C:outer membrane-bounded periplasmic space"/>
    <property type="evidence" value="ECO:0007669"/>
    <property type="project" value="TreeGrafter"/>
</dbReference>
<organism evidence="8 9">
    <name type="scientific">Paenibacillus mucilaginosus (strain KNP414)</name>
    <dbReference type="NCBI Taxonomy" id="1036673"/>
    <lineage>
        <taxon>Bacteria</taxon>
        <taxon>Bacillati</taxon>
        <taxon>Bacillota</taxon>
        <taxon>Bacilli</taxon>
        <taxon>Bacillales</taxon>
        <taxon>Paenibacillaceae</taxon>
        <taxon>Paenibacillus</taxon>
    </lineage>
</organism>
<evidence type="ECO:0000256" key="5">
    <source>
        <dbReference type="SAM" id="MobiDB-lite"/>
    </source>
</evidence>
<proteinExistence type="inferred from homology"/>
<accession>F8FIR9</accession>
<protein>
    <submittedName>
        <fullName evidence="8">Periplasmic binding protein</fullName>
    </submittedName>
</protein>
<evidence type="ECO:0000256" key="3">
    <source>
        <dbReference type="ARBA" id="ARBA00022448"/>
    </source>
</evidence>
<keyword evidence="4 6" id="KW-0732">Signal</keyword>
<dbReference type="InterPro" id="IPR002491">
    <property type="entry name" value="ABC_transptr_periplasmic_BD"/>
</dbReference>
<feature type="domain" description="Fe/B12 periplasmic-binding" evidence="7">
    <location>
        <begin position="47"/>
        <end position="308"/>
    </location>
</feature>
<dbReference type="AlphaFoldDB" id="F8FIR9"/>
<dbReference type="Proteomes" id="UP000006620">
    <property type="component" value="Chromosome"/>
</dbReference>
<reference evidence="8 9" key="2">
    <citation type="journal article" date="2013" name="Genome Announc.">
        <title>Genome Sequence of Growth-Improving Paenibacillus mucilaginosus Strain KNP414.</title>
        <authorList>
            <person name="Lu J.J."/>
            <person name="Wang J.F."/>
            <person name="Hu X.F."/>
        </authorList>
    </citation>
    <scope>NUCLEOTIDE SEQUENCE [LARGE SCALE GENOMIC DNA]</scope>
    <source>
        <strain evidence="8 9">KNP414</strain>
    </source>
</reference>
<evidence type="ECO:0000256" key="2">
    <source>
        <dbReference type="ARBA" id="ARBA00008814"/>
    </source>
</evidence>
<dbReference type="RefSeq" id="WP_013920665.1">
    <property type="nucleotide sequence ID" value="NC_015690.1"/>
</dbReference>
<comment type="subcellular location">
    <subcellularLocation>
        <location evidence="1">Cell envelope</location>
    </subcellularLocation>
</comment>
<dbReference type="EMBL" id="CP002869">
    <property type="protein sequence ID" value="AEI45523.1"/>
    <property type="molecule type" value="Genomic_DNA"/>
</dbReference>
<feature type="chain" id="PRO_5003376951" evidence="6">
    <location>
        <begin position="26"/>
        <end position="312"/>
    </location>
</feature>
<feature type="signal peptide" evidence="6">
    <location>
        <begin position="1"/>
        <end position="25"/>
    </location>
</feature>